<feature type="non-terminal residue" evidence="3">
    <location>
        <position position="1"/>
    </location>
</feature>
<feature type="domain" description="FAST kinase-like protein subdomain 2" evidence="2">
    <location>
        <begin position="62"/>
        <end position="147"/>
    </location>
</feature>
<dbReference type="Proteomes" id="UP001162164">
    <property type="component" value="Unassembled WGS sequence"/>
</dbReference>
<proteinExistence type="predicted"/>
<protein>
    <submittedName>
        <fullName evidence="3">Uncharacterized protein</fullName>
    </submittedName>
</protein>
<evidence type="ECO:0000259" key="1">
    <source>
        <dbReference type="Pfam" id="PF06743"/>
    </source>
</evidence>
<feature type="domain" description="FAST kinase leucine-rich" evidence="1">
    <location>
        <begin position="14"/>
        <end position="48"/>
    </location>
</feature>
<evidence type="ECO:0000313" key="3">
    <source>
        <dbReference type="EMBL" id="KAJ8969212.1"/>
    </source>
</evidence>
<dbReference type="Pfam" id="PF08368">
    <property type="entry name" value="FAST_2"/>
    <property type="match status" value="1"/>
</dbReference>
<accession>A0ABQ9IYF7</accession>
<name>A0ABQ9IYF7_9CUCU</name>
<organism evidence="3 4">
    <name type="scientific">Molorchus minor</name>
    <dbReference type="NCBI Taxonomy" id="1323400"/>
    <lineage>
        <taxon>Eukaryota</taxon>
        <taxon>Metazoa</taxon>
        <taxon>Ecdysozoa</taxon>
        <taxon>Arthropoda</taxon>
        <taxon>Hexapoda</taxon>
        <taxon>Insecta</taxon>
        <taxon>Pterygota</taxon>
        <taxon>Neoptera</taxon>
        <taxon>Endopterygota</taxon>
        <taxon>Coleoptera</taxon>
        <taxon>Polyphaga</taxon>
        <taxon>Cucujiformia</taxon>
        <taxon>Chrysomeloidea</taxon>
        <taxon>Cerambycidae</taxon>
        <taxon>Lamiinae</taxon>
        <taxon>Monochamini</taxon>
        <taxon>Molorchus</taxon>
    </lineage>
</organism>
<gene>
    <name evidence="3" type="ORF">NQ317_012383</name>
</gene>
<dbReference type="Pfam" id="PF06743">
    <property type="entry name" value="FAST_1"/>
    <property type="match status" value="1"/>
</dbReference>
<evidence type="ECO:0000313" key="4">
    <source>
        <dbReference type="Proteomes" id="UP001162164"/>
    </source>
</evidence>
<comment type="caution">
    <text evidence="3">The sequence shown here is derived from an EMBL/GenBank/DDBJ whole genome shotgun (WGS) entry which is preliminary data.</text>
</comment>
<dbReference type="EMBL" id="JAPWTJ010001845">
    <property type="protein sequence ID" value="KAJ8969212.1"/>
    <property type="molecule type" value="Genomic_DNA"/>
</dbReference>
<sequence length="225" mass="25509">VLIPQLTLSEAGKPIVWLEIVWSLILLNQATAEHISSVLSQEFLDKLEAILLLTGNLLIPTKLKLLNIEGVARYLLKEYNGPRIPSSLIRDTNVVQTKDKMEMVDSVIDTLKNLIRSENYLQTRINTGLGFFIDAECLLDKKCNPLPLNRPPSTEALRIAVMAYDYHDMTRGRVEPTGINVLASRLLEAQGYKVLPVSYTEFKPRDKLVHRVQYLETKLKEVVNV</sequence>
<dbReference type="InterPro" id="IPR010622">
    <property type="entry name" value="FAST_Leu-rich"/>
</dbReference>
<dbReference type="InterPro" id="IPR013579">
    <property type="entry name" value="FAST_2"/>
</dbReference>
<evidence type="ECO:0000259" key="2">
    <source>
        <dbReference type="Pfam" id="PF08368"/>
    </source>
</evidence>
<keyword evidence="4" id="KW-1185">Reference proteome</keyword>
<reference evidence="3" key="1">
    <citation type="journal article" date="2023" name="Insect Mol. Biol.">
        <title>Genome sequencing provides insights into the evolution of gene families encoding plant cell wall-degrading enzymes in longhorned beetles.</title>
        <authorList>
            <person name="Shin N.R."/>
            <person name="Okamura Y."/>
            <person name="Kirsch R."/>
            <person name="Pauchet Y."/>
        </authorList>
    </citation>
    <scope>NUCLEOTIDE SEQUENCE</scope>
    <source>
        <strain evidence="3">MMC_N1</strain>
    </source>
</reference>